<protein>
    <submittedName>
        <fullName evidence="2">Uncharacterized protein</fullName>
    </submittedName>
</protein>
<dbReference type="RefSeq" id="WP_310119927.1">
    <property type="nucleotide sequence ID" value="NZ_JAVDRP010000003.1"/>
</dbReference>
<feature type="region of interest" description="Disordered" evidence="1">
    <location>
        <begin position="198"/>
        <end position="226"/>
    </location>
</feature>
<dbReference type="Proteomes" id="UP001264340">
    <property type="component" value="Unassembled WGS sequence"/>
</dbReference>
<evidence type="ECO:0000256" key="1">
    <source>
        <dbReference type="SAM" id="MobiDB-lite"/>
    </source>
</evidence>
<evidence type="ECO:0000313" key="2">
    <source>
        <dbReference type="EMBL" id="MDR6408530.1"/>
    </source>
</evidence>
<evidence type="ECO:0000313" key="3">
    <source>
        <dbReference type="Proteomes" id="UP001264340"/>
    </source>
</evidence>
<sequence>MKLTDNELRALHVHARAAMLKTDCTVSQVIPAFSPLYIQAILEARRANATPFGYVCLYPSINGPIWRTDTSNCGISGPQPTEYCALFIDLPLANLTQAERDVIDERRRQICEEGFTTECDDENDAGDLAAAGAAYALNAACQLNPSDVPPLDHVPAMWPLGWDFKWWKPKTPILDLKRAAALMIAELDRAYRASADATAMREPVPGRRDADSASLGTTQDINNPAI</sequence>
<reference evidence="2 3" key="1">
    <citation type="submission" date="2023-07" db="EMBL/GenBank/DDBJ databases">
        <title>Sorghum-associated microbial communities from plants grown in Nebraska, USA.</title>
        <authorList>
            <person name="Schachtman D."/>
        </authorList>
    </citation>
    <scope>NUCLEOTIDE SEQUENCE [LARGE SCALE GENOMIC DNA]</scope>
    <source>
        <strain evidence="2 3">DS1316</strain>
    </source>
</reference>
<name>A0ABU1LPQ7_9BURK</name>
<gene>
    <name evidence="2" type="ORF">J2804_001923</name>
</gene>
<dbReference type="EMBL" id="JAVDRP010000003">
    <property type="protein sequence ID" value="MDR6408530.1"/>
    <property type="molecule type" value="Genomic_DNA"/>
</dbReference>
<organism evidence="2 3">
    <name type="scientific">Paraburkholderia terricola</name>
    <dbReference type="NCBI Taxonomy" id="169427"/>
    <lineage>
        <taxon>Bacteria</taxon>
        <taxon>Pseudomonadati</taxon>
        <taxon>Pseudomonadota</taxon>
        <taxon>Betaproteobacteria</taxon>
        <taxon>Burkholderiales</taxon>
        <taxon>Burkholderiaceae</taxon>
        <taxon>Paraburkholderia</taxon>
    </lineage>
</organism>
<keyword evidence="3" id="KW-1185">Reference proteome</keyword>
<feature type="compositionally biased region" description="Polar residues" evidence="1">
    <location>
        <begin position="214"/>
        <end position="226"/>
    </location>
</feature>
<accession>A0ABU1LPQ7</accession>
<proteinExistence type="predicted"/>
<comment type="caution">
    <text evidence="2">The sequence shown here is derived from an EMBL/GenBank/DDBJ whole genome shotgun (WGS) entry which is preliminary data.</text>
</comment>